<sequence length="328" mass="35622">MNRFAFVGLGQMGQAMTKNLLEYGNIAKPLVLYNRTKSTAEAHSACLEGSRVAEDIPDAVLSSDIIWLCLQNEQAVEQAFESILTVPIERKLFVNSSTISPEKTDLIARRVLEAGGEFVAMPGIPLHSANTTLKDYMLTRATACLVMGEPTMAVTRSLTCVASGKAESVDRIRPYVQGVVGKTLVDLSGEEPGQAQMLKLMGNYLIMTTMATVAEANTFAEKCGLGTVNMNKLMNAIFPNPPHAIYNRRMLSGEYYSGVPMVEVHKGIELSDHVQEIANACGASVDLYKVARENLKIVQEHEGPGADITGMYGAVRVKSGLSYRNDPQ</sequence>
<evidence type="ECO:0000313" key="5">
    <source>
        <dbReference type="Proteomes" id="UP000037505"/>
    </source>
</evidence>
<keyword evidence="5" id="KW-1185">Reference proteome</keyword>
<feature type="domain" description="6-phosphogluconate dehydrogenase NADP-binding" evidence="2">
    <location>
        <begin position="4"/>
        <end position="122"/>
    </location>
</feature>
<dbReference type="Gene3D" id="1.10.1040.10">
    <property type="entry name" value="N-(1-d-carboxylethyl)-l-norvaline Dehydrogenase, domain 2"/>
    <property type="match status" value="1"/>
</dbReference>
<comment type="similarity">
    <text evidence="1">Belongs to the HIBADH-related family. NP60 subfamily.</text>
</comment>
<name>A0A0L1JG71_ASPN3</name>
<dbReference type="InterPro" id="IPR008927">
    <property type="entry name" value="6-PGluconate_DH-like_C_sf"/>
</dbReference>
<dbReference type="InterPro" id="IPR006115">
    <property type="entry name" value="6PGDH_NADP-bd"/>
</dbReference>
<accession>A0A0L1JG71</accession>
<evidence type="ECO:0000313" key="4">
    <source>
        <dbReference type="EMBL" id="KNG90756.1"/>
    </source>
</evidence>
<dbReference type="Pfam" id="PF14833">
    <property type="entry name" value="NAD_binding_11"/>
    <property type="match status" value="1"/>
</dbReference>
<dbReference type="Pfam" id="PF03446">
    <property type="entry name" value="NAD_binding_2"/>
    <property type="match status" value="1"/>
</dbReference>
<dbReference type="InterPro" id="IPR029154">
    <property type="entry name" value="HIBADH-like_NADP-bd"/>
</dbReference>
<protein>
    <recommendedName>
        <fullName evidence="6">6-phosphogluconate dehydrogenase</fullName>
    </recommendedName>
</protein>
<dbReference type="GeneID" id="26802665"/>
<reference evidence="4 5" key="1">
    <citation type="submission" date="2014-06" db="EMBL/GenBank/DDBJ databases">
        <title>The Genome of the Aflatoxigenic Filamentous Fungus Aspergillus nomius.</title>
        <authorList>
            <person name="Moore M.G."/>
            <person name="Shannon B.M."/>
            <person name="Brian M.M."/>
        </authorList>
    </citation>
    <scope>NUCLEOTIDE SEQUENCE [LARGE SCALE GENOMIC DNA]</scope>
    <source>
        <strain evidence="4 5">NRRL 13137</strain>
    </source>
</reference>
<dbReference type="AlphaFoldDB" id="A0A0L1JG71"/>
<feature type="domain" description="3-hydroxyisobutyrate dehydrogenase-like NAD-binding" evidence="3">
    <location>
        <begin position="193"/>
        <end position="313"/>
    </location>
</feature>
<dbReference type="GO" id="GO:0050661">
    <property type="term" value="F:NADP binding"/>
    <property type="evidence" value="ECO:0007669"/>
    <property type="project" value="InterPro"/>
</dbReference>
<proteinExistence type="inferred from homology"/>
<dbReference type="GO" id="GO:0051287">
    <property type="term" value="F:NAD binding"/>
    <property type="evidence" value="ECO:0007669"/>
    <property type="project" value="InterPro"/>
</dbReference>
<dbReference type="InterPro" id="IPR051265">
    <property type="entry name" value="HIBADH-related_NP60_sf"/>
</dbReference>
<evidence type="ECO:0000259" key="2">
    <source>
        <dbReference type="Pfam" id="PF03446"/>
    </source>
</evidence>
<comment type="caution">
    <text evidence="4">The sequence shown here is derived from an EMBL/GenBank/DDBJ whole genome shotgun (WGS) entry which is preliminary data.</text>
</comment>
<dbReference type="PANTHER" id="PTHR43580">
    <property type="entry name" value="OXIDOREDUCTASE GLYR1-RELATED"/>
    <property type="match status" value="1"/>
</dbReference>
<dbReference type="PANTHER" id="PTHR43580:SF3">
    <property type="entry name" value="6-PHOSPHOGLUCONATE DEHYDROGENASE FAMILY PROTEIN (AFU_ORTHOLOGUE AFUA_2G11600)"/>
    <property type="match status" value="1"/>
</dbReference>
<dbReference type="Proteomes" id="UP000037505">
    <property type="component" value="Unassembled WGS sequence"/>
</dbReference>
<dbReference type="OrthoDB" id="435038at2759"/>
<dbReference type="SUPFAM" id="SSF51735">
    <property type="entry name" value="NAD(P)-binding Rossmann-fold domains"/>
    <property type="match status" value="1"/>
</dbReference>
<dbReference type="Gene3D" id="3.40.50.720">
    <property type="entry name" value="NAD(P)-binding Rossmann-like Domain"/>
    <property type="match status" value="1"/>
</dbReference>
<dbReference type="EMBL" id="JNOM01000009">
    <property type="protein sequence ID" value="KNG90756.1"/>
    <property type="molecule type" value="Genomic_DNA"/>
</dbReference>
<dbReference type="InterPro" id="IPR036291">
    <property type="entry name" value="NAD(P)-bd_dom_sf"/>
</dbReference>
<organism evidence="4 5">
    <name type="scientific">Aspergillus nomiae NRRL (strain ATCC 15546 / NRRL 13137 / CBS 260.88 / M93)</name>
    <dbReference type="NCBI Taxonomy" id="1509407"/>
    <lineage>
        <taxon>Eukaryota</taxon>
        <taxon>Fungi</taxon>
        <taxon>Dikarya</taxon>
        <taxon>Ascomycota</taxon>
        <taxon>Pezizomycotina</taxon>
        <taxon>Eurotiomycetes</taxon>
        <taxon>Eurotiomycetidae</taxon>
        <taxon>Eurotiales</taxon>
        <taxon>Aspergillaceae</taxon>
        <taxon>Aspergillus</taxon>
        <taxon>Aspergillus subgen. Circumdati</taxon>
    </lineage>
</organism>
<evidence type="ECO:0000259" key="3">
    <source>
        <dbReference type="Pfam" id="PF14833"/>
    </source>
</evidence>
<dbReference type="STRING" id="1509407.A0A0L1JG71"/>
<dbReference type="InterPro" id="IPR013328">
    <property type="entry name" value="6PGD_dom2"/>
</dbReference>
<evidence type="ECO:0008006" key="6">
    <source>
        <dbReference type="Google" id="ProtNLM"/>
    </source>
</evidence>
<dbReference type="RefSeq" id="XP_015411679.1">
    <property type="nucleotide sequence ID" value="XM_015546119.1"/>
</dbReference>
<dbReference type="SUPFAM" id="SSF48179">
    <property type="entry name" value="6-phosphogluconate dehydrogenase C-terminal domain-like"/>
    <property type="match status" value="1"/>
</dbReference>
<evidence type="ECO:0000256" key="1">
    <source>
        <dbReference type="ARBA" id="ARBA00007598"/>
    </source>
</evidence>
<gene>
    <name evidence="4" type="ORF">ANOM_000861</name>
</gene>